<proteinExistence type="inferred from homology"/>
<gene>
    <name evidence="4" type="ordered locus">Sterm_0488</name>
</gene>
<sequence length="253" mass="27597">MDIKEKTAIITGGSRGLGRNTALNLASRGVNIIFTYNSNKFEAEKTLQLIQEYGVNGAMLNLDTANTKLFDAFVQNVEKILQEWKCKTFNYLINNAGTSHHNSIENTTEEELDTLYNVHFKGVFFLTQKLLMLLNDGGSIINISTGLTRFTSPGSAAYASIKGAVEVMTRYLAMELGPRKITVNTIAPGAIQTDFSGGVVRDNPEVNKMIAEHTALGRAGVPDDIGPMIASLLSDSNRWVTGQRIEVSGGMFL</sequence>
<evidence type="ECO:0000256" key="1">
    <source>
        <dbReference type="ARBA" id="ARBA00006484"/>
    </source>
</evidence>
<dbReference type="GO" id="GO:0016491">
    <property type="term" value="F:oxidoreductase activity"/>
    <property type="evidence" value="ECO:0007669"/>
    <property type="project" value="UniProtKB-KW"/>
</dbReference>
<evidence type="ECO:0000313" key="5">
    <source>
        <dbReference type="Proteomes" id="UP000000845"/>
    </source>
</evidence>
<dbReference type="PANTHER" id="PTHR42879:SF2">
    <property type="entry name" value="3-OXOACYL-[ACYL-CARRIER-PROTEIN] REDUCTASE FABG"/>
    <property type="match status" value="1"/>
</dbReference>
<dbReference type="AlphaFoldDB" id="D1AMY7"/>
<dbReference type="eggNOG" id="COG1028">
    <property type="taxonomic scope" value="Bacteria"/>
</dbReference>
<evidence type="ECO:0000313" key="4">
    <source>
        <dbReference type="EMBL" id="ACZ07363.1"/>
    </source>
</evidence>
<keyword evidence="2" id="KW-0521">NADP</keyword>
<dbReference type="InterPro" id="IPR002347">
    <property type="entry name" value="SDR_fam"/>
</dbReference>
<organism evidence="4 5">
    <name type="scientific">Sebaldella termitidis (strain ATCC 33386 / NCTC 11300)</name>
    <dbReference type="NCBI Taxonomy" id="526218"/>
    <lineage>
        <taxon>Bacteria</taxon>
        <taxon>Fusobacteriati</taxon>
        <taxon>Fusobacteriota</taxon>
        <taxon>Fusobacteriia</taxon>
        <taxon>Fusobacteriales</taxon>
        <taxon>Leptotrichiaceae</taxon>
        <taxon>Sebaldella</taxon>
    </lineage>
</organism>
<protein>
    <submittedName>
        <fullName evidence="4">Short-chain dehydrogenase/reductase SDR</fullName>
    </submittedName>
</protein>
<dbReference type="InterPro" id="IPR050259">
    <property type="entry name" value="SDR"/>
</dbReference>
<dbReference type="EMBL" id="CP001739">
    <property type="protein sequence ID" value="ACZ07363.1"/>
    <property type="molecule type" value="Genomic_DNA"/>
</dbReference>
<dbReference type="Pfam" id="PF13561">
    <property type="entry name" value="adh_short_C2"/>
    <property type="match status" value="1"/>
</dbReference>
<dbReference type="Proteomes" id="UP000000845">
    <property type="component" value="Chromosome"/>
</dbReference>
<dbReference type="FunFam" id="3.40.50.720:FF:000374">
    <property type="entry name" value="3-oxoacyl-(Acyl-carrier-protein) reductase"/>
    <property type="match status" value="1"/>
</dbReference>
<keyword evidence="5" id="KW-1185">Reference proteome</keyword>
<dbReference type="Gene3D" id="3.40.50.720">
    <property type="entry name" value="NAD(P)-binding Rossmann-like Domain"/>
    <property type="match status" value="1"/>
</dbReference>
<comment type="similarity">
    <text evidence="1">Belongs to the short-chain dehydrogenases/reductases (SDR) family.</text>
</comment>
<evidence type="ECO:0000256" key="2">
    <source>
        <dbReference type="ARBA" id="ARBA00022857"/>
    </source>
</evidence>
<accession>D1AMY7</accession>
<evidence type="ECO:0000256" key="3">
    <source>
        <dbReference type="ARBA" id="ARBA00023002"/>
    </source>
</evidence>
<name>D1AMY7_SEBTE</name>
<dbReference type="RefSeq" id="WP_012859961.1">
    <property type="nucleotide sequence ID" value="NC_013517.1"/>
</dbReference>
<dbReference type="PRINTS" id="PR00080">
    <property type="entry name" value="SDRFAMILY"/>
</dbReference>
<dbReference type="KEGG" id="str:Sterm_0488"/>
<dbReference type="PRINTS" id="PR00081">
    <property type="entry name" value="GDHRDH"/>
</dbReference>
<reference evidence="4 5" key="2">
    <citation type="journal article" date="2010" name="Stand. Genomic Sci.">
        <title>Complete genome sequence of Sebaldella termitidis type strain (NCTC 11300).</title>
        <authorList>
            <person name="Harmon-Smith M."/>
            <person name="Celia L."/>
            <person name="Chertkov O."/>
            <person name="Lapidus A."/>
            <person name="Copeland A."/>
            <person name="Glavina Del Rio T."/>
            <person name="Nolan M."/>
            <person name="Lucas S."/>
            <person name="Tice H."/>
            <person name="Cheng J.F."/>
            <person name="Han C."/>
            <person name="Detter J.C."/>
            <person name="Bruce D."/>
            <person name="Goodwin L."/>
            <person name="Pitluck S."/>
            <person name="Pati A."/>
            <person name="Liolios K."/>
            <person name="Ivanova N."/>
            <person name="Mavromatis K."/>
            <person name="Mikhailova N."/>
            <person name="Chen A."/>
            <person name="Palaniappan K."/>
            <person name="Land M."/>
            <person name="Hauser L."/>
            <person name="Chang Y.J."/>
            <person name="Jeffries C.D."/>
            <person name="Brettin T."/>
            <person name="Goker M."/>
            <person name="Beck B."/>
            <person name="Bristow J."/>
            <person name="Eisen J.A."/>
            <person name="Markowitz V."/>
            <person name="Hugenholtz P."/>
            <person name="Kyrpides N.C."/>
            <person name="Klenk H.P."/>
            <person name="Chen F."/>
        </authorList>
    </citation>
    <scope>NUCLEOTIDE SEQUENCE [LARGE SCALE GENOMIC DNA]</scope>
    <source>
        <strain evidence="5">ATCC 33386 / NCTC 11300</strain>
    </source>
</reference>
<dbReference type="InterPro" id="IPR036291">
    <property type="entry name" value="NAD(P)-bd_dom_sf"/>
</dbReference>
<dbReference type="SUPFAM" id="SSF51735">
    <property type="entry name" value="NAD(P)-binding Rossmann-fold domains"/>
    <property type="match status" value="1"/>
</dbReference>
<dbReference type="PANTHER" id="PTHR42879">
    <property type="entry name" value="3-OXOACYL-(ACYL-CARRIER-PROTEIN) REDUCTASE"/>
    <property type="match status" value="1"/>
</dbReference>
<keyword evidence="3" id="KW-0560">Oxidoreductase</keyword>
<dbReference type="STRING" id="526218.Sterm_0488"/>
<reference evidence="5" key="1">
    <citation type="submission" date="2009-09" db="EMBL/GenBank/DDBJ databases">
        <title>The complete chromosome of Sebaldella termitidis ATCC 33386.</title>
        <authorList>
            <consortium name="US DOE Joint Genome Institute (JGI-PGF)"/>
            <person name="Lucas S."/>
            <person name="Copeland A."/>
            <person name="Lapidus A."/>
            <person name="Glavina del Rio T."/>
            <person name="Dalin E."/>
            <person name="Tice H."/>
            <person name="Bruce D."/>
            <person name="Goodwin L."/>
            <person name="Pitluck S."/>
            <person name="Kyrpides N."/>
            <person name="Mavromatis K."/>
            <person name="Ivanova N."/>
            <person name="Mikhailova N."/>
            <person name="Sims D."/>
            <person name="Meincke L."/>
            <person name="Brettin T."/>
            <person name="Detter J.C."/>
            <person name="Han C."/>
            <person name="Larimer F."/>
            <person name="Land M."/>
            <person name="Hauser L."/>
            <person name="Markowitz V."/>
            <person name="Cheng J.F."/>
            <person name="Hugenholtz P."/>
            <person name="Woyke T."/>
            <person name="Wu D."/>
            <person name="Eisen J.A."/>
        </authorList>
    </citation>
    <scope>NUCLEOTIDE SEQUENCE [LARGE SCALE GENOMIC DNA]</scope>
    <source>
        <strain evidence="5">ATCC 33386 / NCTC 11300</strain>
    </source>
</reference>
<dbReference type="HOGENOM" id="CLU_010194_1_3_0"/>